<feature type="compositionally biased region" description="Polar residues" evidence="1">
    <location>
        <begin position="72"/>
        <end position="83"/>
    </location>
</feature>
<dbReference type="Proteomes" id="UP001346869">
    <property type="component" value="Unassembled WGS sequence"/>
</dbReference>
<accession>A0AAN7Y366</accession>
<protein>
    <submittedName>
        <fullName evidence="2">Uncharacterized protein</fullName>
    </submittedName>
</protein>
<reference evidence="2 3" key="1">
    <citation type="journal article" date="2023" name="Genes (Basel)">
        <title>Chromosome-Level Genome Assembly and Circadian Gene Repertoire of the Patagonia Blennie Eleginops maclovinus-The Closest Ancestral Proxy of Antarctic Cryonotothenioids.</title>
        <authorList>
            <person name="Cheng C.C."/>
            <person name="Rivera-Colon A.G."/>
            <person name="Minhas B.F."/>
            <person name="Wilson L."/>
            <person name="Rayamajhi N."/>
            <person name="Vargas-Chacoff L."/>
            <person name="Catchen J.M."/>
        </authorList>
    </citation>
    <scope>NUCLEOTIDE SEQUENCE [LARGE SCALE GENOMIC DNA]</scope>
    <source>
        <strain evidence="2">JMC-PN-2008</strain>
    </source>
</reference>
<evidence type="ECO:0000313" key="3">
    <source>
        <dbReference type="Proteomes" id="UP001346869"/>
    </source>
</evidence>
<name>A0AAN7Y366_ELEMC</name>
<evidence type="ECO:0000313" key="2">
    <source>
        <dbReference type="EMBL" id="KAK5871234.1"/>
    </source>
</evidence>
<dbReference type="EMBL" id="JAUZQC010000005">
    <property type="protein sequence ID" value="KAK5871234.1"/>
    <property type="molecule type" value="Genomic_DNA"/>
</dbReference>
<gene>
    <name evidence="2" type="ORF">PBY51_004126</name>
</gene>
<comment type="caution">
    <text evidence="2">The sequence shown here is derived from an EMBL/GenBank/DDBJ whole genome shotgun (WGS) entry which is preliminary data.</text>
</comment>
<dbReference type="AlphaFoldDB" id="A0AAN7Y366"/>
<feature type="region of interest" description="Disordered" evidence="1">
    <location>
        <begin position="32"/>
        <end position="83"/>
    </location>
</feature>
<proteinExistence type="predicted"/>
<reference evidence="2 3" key="2">
    <citation type="journal article" date="2023" name="Mol. Biol. Evol.">
        <title>Genomics of Secondarily Temperate Adaptation in the Only Non-Antarctic Icefish.</title>
        <authorList>
            <person name="Rivera-Colon A.G."/>
            <person name="Rayamajhi N."/>
            <person name="Minhas B.F."/>
            <person name="Madrigal G."/>
            <person name="Bilyk K.T."/>
            <person name="Yoon V."/>
            <person name="Hune M."/>
            <person name="Gregory S."/>
            <person name="Cheng C.H.C."/>
            <person name="Catchen J.M."/>
        </authorList>
    </citation>
    <scope>NUCLEOTIDE SEQUENCE [LARGE SCALE GENOMIC DNA]</scope>
    <source>
        <strain evidence="2">JMC-PN-2008</strain>
    </source>
</reference>
<evidence type="ECO:0000256" key="1">
    <source>
        <dbReference type="SAM" id="MobiDB-lite"/>
    </source>
</evidence>
<sequence length="83" mass="9154">MARVKALKDAYKESLYDQWYCDVSVSLALSSVGRSQQQQQQQQRHPLTPASEQHGRPSTQQRVASELGGGTQLSASGLTSRFC</sequence>
<keyword evidence="3" id="KW-1185">Reference proteome</keyword>
<organism evidence="2 3">
    <name type="scientific">Eleginops maclovinus</name>
    <name type="common">Patagonian blennie</name>
    <name type="synonym">Eleginus maclovinus</name>
    <dbReference type="NCBI Taxonomy" id="56733"/>
    <lineage>
        <taxon>Eukaryota</taxon>
        <taxon>Metazoa</taxon>
        <taxon>Chordata</taxon>
        <taxon>Craniata</taxon>
        <taxon>Vertebrata</taxon>
        <taxon>Euteleostomi</taxon>
        <taxon>Actinopterygii</taxon>
        <taxon>Neopterygii</taxon>
        <taxon>Teleostei</taxon>
        <taxon>Neoteleostei</taxon>
        <taxon>Acanthomorphata</taxon>
        <taxon>Eupercaria</taxon>
        <taxon>Perciformes</taxon>
        <taxon>Notothenioidei</taxon>
        <taxon>Eleginopidae</taxon>
        <taxon>Eleginops</taxon>
    </lineage>
</organism>